<sequence>MEGFILLHRRLLGWEWYGDGNTMRVFIHLLLKANFEPRKWRGVTVGRGQCATSLAEIAGELGLSERNVRTAIKHLKSTGEVTHERHPDFGLYTIKNYDAYQVNDTRSDRRVTPDRHTKEQLEQAKNLKKETPPKGGVKKESAAKAKYGEFENVLLDGQEHGKLVDSLGDIGAAEYIEHLSAYLAQTGKRYPNHYATLLNWWRKDGQPVKRAPAPHRMKPDAGREITPDMTAREIF</sequence>
<protein>
    <submittedName>
        <fullName evidence="2">Replisome organizer</fullName>
    </submittedName>
</protein>
<reference evidence="2" key="1">
    <citation type="journal article" date="2021" name="Proc. Natl. Acad. Sci. U.S.A.">
        <title>A Catalog of Tens of Thousands of Viruses from Human Metagenomes Reveals Hidden Associations with Chronic Diseases.</title>
        <authorList>
            <person name="Tisza M.J."/>
            <person name="Buck C.B."/>
        </authorList>
    </citation>
    <scope>NUCLEOTIDE SEQUENCE</scope>
    <source>
        <strain evidence="2">CtbWL16</strain>
    </source>
</reference>
<organism evidence="2">
    <name type="scientific">Myoviridae sp. ctbWL16</name>
    <dbReference type="NCBI Taxonomy" id="2826668"/>
    <lineage>
        <taxon>Viruses</taxon>
        <taxon>Duplodnaviria</taxon>
        <taxon>Heunggongvirae</taxon>
        <taxon>Uroviricota</taxon>
        <taxon>Caudoviricetes</taxon>
    </lineage>
</organism>
<feature type="region of interest" description="Disordered" evidence="1">
    <location>
        <begin position="105"/>
        <end position="142"/>
    </location>
</feature>
<dbReference type="EMBL" id="BK014973">
    <property type="protein sequence ID" value="DAD85077.1"/>
    <property type="molecule type" value="Genomic_DNA"/>
</dbReference>
<evidence type="ECO:0000256" key="1">
    <source>
        <dbReference type="SAM" id="MobiDB-lite"/>
    </source>
</evidence>
<evidence type="ECO:0000313" key="2">
    <source>
        <dbReference type="EMBL" id="DAD85077.1"/>
    </source>
</evidence>
<accession>A0A8S5MRW9</accession>
<proteinExistence type="predicted"/>
<name>A0A8S5MRW9_9CAUD</name>